<feature type="transmembrane region" description="Helical" evidence="10">
    <location>
        <begin position="196"/>
        <end position="217"/>
    </location>
</feature>
<name>A0ABN1KJU0_9BURK</name>
<feature type="transmembrane region" description="Helical" evidence="10">
    <location>
        <begin position="321"/>
        <end position="340"/>
    </location>
</feature>
<feature type="transmembrane region" description="Helical" evidence="10">
    <location>
        <begin position="382"/>
        <end position="408"/>
    </location>
</feature>
<accession>A0ABN1KJU0</accession>
<reference evidence="12 13" key="1">
    <citation type="journal article" date="2019" name="Int. J. Syst. Evol. Microbiol.">
        <title>The Global Catalogue of Microorganisms (GCM) 10K type strain sequencing project: providing services to taxonomists for standard genome sequencing and annotation.</title>
        <authorList>
            <consortium name="The Broad Institute Genomics Platform"/>
            <consortium name="The Broad Institute Genome Sequencing Center for Infectious Disease"/>
            <person name="Wu L."/>
            <person name="Ma J."/>
        </authorList>
    </citation>
    <scope>NUCLEOTIDE SEQUENCE [LARGE SCALE GENOMIC DNA]</scope>
    <source>
        <strain evidence="12 13">JCM 15503</strain>
    </source>
</reference>
<feature type="transmembrane region" description="Helical" evidence="10">
    <location>
        <begin position="93"/>
        <end position="110"/>
    </location>
</feature>
<keyword evidence="2" id="KW-0813">Transport</keyword>
<evidence type="ECO:0000256" key="10">
    <source>
        <dbReference type="SAM" id="Phobius"/>
    </source>
</evidence>
<dbReference type="RefSeq" id="WP_231010158.1">
    <property type="nucleotide sequence ID" value="NZ_BAAAEW010000047.1"/>
</dbReference>
<dbReference type="Gene3D" id="1.20.1530.20">
    <property type="match status" value="1"/>
</dbReference>
<evidence type="ECO:0000256" key="7">
    <source>
        <dbReference type="ARBA" id="ARBA00023065"/>
    </source>
</evidence>
<keyword evidence="6 10" id="KW-1133">Transmembrane helix</keyword>
<proteinExistence type="predicted"/>
<sequence length="446" mass="47545">MDMSLLCASFLLVGAVLVAMALAEPWVRRLPLSPALIYLIVGWVMATVAVPPLPGLDLAHKHAGLVRVLSELAVLLSLFAIGLKIRIPANWQAWRAPVLLATSGVVWTWLLGGALAWLLLPLSLPMALLLAAILAPTDPVLASDVQVHDASDRDALRMSLTVEGALNDGTAAPLVLLSLGFLGLHELGDHALRWALVDTAWSLCGGVALGAACGRGIGHLMLRRVRSGSSTEWDELLYLGTIGLTSGLAQWLAVSGFLAVFAAGATLLRHHPAASPAPEAQPLGHQLRAFGARCERLVEVLMVLLIGAAMTRVQWSLGVLLFALAMLVVVRPVSVVLGLLPRPLPRGQRGLVAWFGIRGVGSLLYLAMALQMGVKGEAAERLVSATLACIALSIGVHGVSATPLMGSYQRRREQWDRRRDRRLQMGRAVPASPLDVEEDPGRLPPR</sequence>
<gene>
    <name evidence="12" type="ORF">GCM10009107_59350</name>
</gene>
<evidence type="ECO:0000256" key="9">
    <source>
        <dbReference type="SAM" id="MobiDB-lite"/>
    </source>
</evidence>
<evidence type="ECO:0000256" key="4">
    <source>
        <dbReference type="ARBA" id="ARBA00022475"/>
    </source>
</evidence>
<dbReference type="InterPro" id="IPR006153">
    <property type="entry name" value="Cation/H_exchanger_TM"/>
</dbReference>
<evidence type="ECO:0000256" key="5">
    <source>
        <dbReference type="ARBA" id="ARBA00022692"/>
    </source>
</evidence>
<keyword evidence="5 10" id="KW-0812">Transmembrane</keyword>
<dbReference type="PANTHER" id="PTHR32507:SF8">
    <property type="entry name" value="CNH1P"/>
    <property type="match status" value="1"/>
</dbReference>
<evidence type="ECO:0000256" key="3">
    <source>
        <dbReference type="ARBA" id="ARBA00022449"/>
    </source>
</evidence>
<evidence type="ECO:0000256" key="6">
    <source>
        <dbReference type="ARBA" id="ARBA00022989"/>
    </source>
</evidence>
<feature type="transmembrane region" description="Helical" evidence="10">
    <location>
        <begin position="33"/>
        <end position="53"/>
    </location>
</feature>
<keyword evidence="8 10" id="KW-0472">Membrane</keyword>
<keyword evidence="4" id="KW-1003">Cell membrane</keyword>
<protein>
    <submittedName>
        <fullName evidence="12">Sodium:proton antiporter</fullName>
    </submittedName>
</protein>
<dbReference type="InterPro" id="IPR038770">
    <property type="entry name" value="Na+/solute_symporter_sf"/>
</dbReference>
<evidence type="ECO:0000256" key="1">
    <source>
        <dbReference type="ARBA" id="ARBA00004651"/>
    </source>
</evidence>
<evidence type="ECO:0000256" key="8">
    <source>
        <dbReference type="ARBA" id="ARBA00023136"/>
    </source>
</evidence>
<comment type="caution">
    <text evidence="12">The sequence shown here is derived from an EMBL/GenBank/DDBJ whole genome shotgun (WGS) entry which is preliminary data.</text>
</comment>
<evidence type="ECO:0000313" key="12">
    <source>
        <dbReference type="EMBL" id="GAA0769005.1"/>
    </source>
</evidence>
<feature type="domain" description="Cation/H+ exchanger transmembrane" evidence="11">
    <location>
        <begin position="23"/>
        <end position="405"/>
    </location>
</feature>
<dbReference type="PANTHER" id="PTHR32507">
    <property type="entry name" value="NA(+)/H(+) ANTIPORTER 1"/>
    <property type="match status" value="1"/>
</dbReference>
<dbReference type="EMBL" id="BAAAEW010000047">
    <property type="protein sequence ID" value="GAA0769005.1"/>
    <property type="molecule type" value="Genomic_DNA"/>
</dbReference>
<feature type="transmembrane region" description="Helical" evidence="10">
    <location>
        <begin position="237"/>
        <end position="261"/>
    </location>
</feature>
<feature type="transmembrane region" description="Helical" evidence="10">
    <location>
        <begin position="352"/>
        <end position="370"/>
    </location>
</feature>
<evidence type="ECO:0000313" key="13">
    <source>
        <dbReference type="Proteomes" id="UP001500279"/>
    </source>
</evidence>
<keyword evidence="7" id="KW-0406">Ion transport</keyword>
<feature type="transmembrane region" description="Helical" evidence="10">
    <location>
        <begin position="65"/>
        <end position="87"/>
    </location>
</feature>
<evidence type="ECO:0000259" key="11">
    <source>
        <dbReference type="Pfam" id="PF00999"/>
    </source>
</evidence>
<evidence type="ECO:0000256" key="2">
    <source>
        <dbReference type="ARBA" id="ARBA00022448"/>
    </source>
</evidence>
<feature type="region of interest" description="Disordered" evidence="9">
    <location>
        <begin position="426"/>
        <end position="446"/>
    </location>
</feature>
<keyword evidence="3" id="KW-0050">Antiport</keyword>
<keyword evidence="13" id="KW-1185">Reference proteome</keyword>
<comment type="subcellular location">
    <subcellularLocation>
        <location evidence="1">Cell membrane</location>
        <topology evidence="1">Multi-pass membrane protein</topology>
    </subcellularLocation>
</comment>
<dbReference type="Proteomes" id="UP001500279">
    <property type="component" value="Unassembled WGS sequence"/>
</dbReference>
<organism evidence="12 13">
    <name type="scientific">Ideonella azotifigens</name>
    <dbReference type="NCBI Taxonomy" id="513160"/>
    <lineage>
        <taxon>Bacteria</taxon>
        <taxon>Pseudomonadati</taxon>
        <taxon>Pseudomonadota</taxon>
        <taxon>Betaproteobacteria</taxon>
        <taxon>Burkholderiales</taxon>
        <taxon>Sphaerotilaceae</taxon>
        <taxon>Ideonella</taxon>
    </lineage>
</organism>
<dbReference type="Pfam" id="PF00999">
    <property type="entry name" value="Na_H_Exchanger"/>
    <property type="match status" value="1"/>
</dbReference>